<dbReference type="Proteomes" id="UP000887116">
    <property type="component" value="Unassembled WGS sequence"/>
</dbReference>
<evidence type="ECO:0000313" key="1">
    <source>
        <dbReference type="EMBL" id="GFQ92840.1"/>
    </source>
</evidence>
<organism evidence="1 2">
    <name type="scientific">Trichonephila clavata</name>
    <name type="common">Joro spider</name>
    <name type="synonym">Nephila clavata</name>
    <dbReference type="NCBI Taxonomy" id="2740835"/>
    <lineage>
        <taxon>Eukaryota</taxon>
        <taxon>Metazoa</taxon>
        <taxon>Ecdysozoa</taxon>
        <taxon>Arthropoda</taxon>
        <taxon>Chelicerata</taxon>
        <taxon>Arachnida</taxon>
        <taxon>Araneae</taxon>
        <taxon>Araneomorphae</taxon>
        <taxon>Entelegynae</taxon>
        <taxon>Araneoidea</taxon>
        <taxon>Nephilidae</taxon>
        <taxon>Trichonephila</taxon>
    </lineage>
</organism>
<dbReference type="AlphaFoldDB" id="A0A8X6L035"/>
<comment type="caution">
    <text evidence="1">The sequence shown here is derived from an EMBL/GenBank/DDBJ whole genome shotgun (WGS) entry which is preliminary data.</text>
</comment>
<gene>
    <name evidence="1" type="ORF">TNCT_618941</name>
</gene>
<evidence type="ECO:0000313" key="2">
    <source>
        <dbReference type="Proteomes" id="UP000887116"/>
    </source>
</evidence>
<name>A0A8X6L035_TRICU</name>
<reference evidence="1" key="1">
    <citation type="submission" date="2020-07" db="EMBL/GenBank/DDBJ databases">
        <title>Multicomponent nature underlies the extraordinary mechanical properties of spider dragline silk.</title>
        <authorList>
            <person name="Kono N."/>
            <person name="Nakamura H."/>
            <person name="Mori M."/>
            <person name="Yoshida Y."/>
            <person name="Ohtoshi R."/>
            <person name="Malay A.D."/>
            <person name="Moran D.A.P."/>
            <person name="Tomita M."/>
            <person name="Numata K."/>
            <person name="Arakawa K."/>
        </authorList>
    </citation>
    <scope>NUCLEOTIDE SEQUENCE</scope>
</reference>
<proteinExistence type="predicted"/>
<accession>A0A8X6L035</accession>
<protein>
    <submittedName>
        <fullName evidence="1">Uncharacterized protein</fullName>
    </submittedName>
</protein>
<dbReference type="EMBL" id="BMAO01024083">
    <property type="protein sequence ID" value="GFQ92840.1"/>
    <property type="molecule type" value="Genomic_DNA"/>
</dbReference>
<sequence length="66" mass="7589">MADMSTVLSTATTDENVERIPEIMCAYKWKTIDAIDSKLGLSHSSIHIILHDDLKMNNIVFFYTWL</sequence>
<keyword evidence="2" id="KW-1185">Reference proteome</keyword>